<proteinExistence type="predicted"/>
<dbReference type="RefSeq" id="XP_003291534.1">
    <property type="nucleotide sequence ID" value="XM_003291486.1"/>
</dbReference>
<accession>F0ZVU3</accession>
<feature type="non-terminal residue" evidence="1">
    <location>
        <position position="1"/>
    </location>
</feature>
<dbReference type="InParanoid" id="F0ZVU3"/>
<protein>
    <submittedName>
        <fullName evidence="1">Uncharacterized protein</fullName>
    </submittedName>
</protein>
<name>F0ZVU3_DICPU</name>
<dbReference type="VEuPathDB" id="AmoebaDB:DICPUDRAFT_13521"/>
<gene>
    <name evidence="1" type="ORF">DICPUDRAFT_13521</name>
</gene>
<reference evidence="2" key="1">
    <citation type="journal article" date="2011" name="Genome Biol.">
        <title>Comparative genomics of the social amoebae Dictyostelium discoideum and Dictyostelium purpureum.</title>
        <authorList>
            <consortium name="US DOE Joint Genome Institute (JGI-PGF)"/>
            <person name="Sucgang R."/>
            <person name="Kuo A."/>
            <person name="Tian X."/>
            <person name="Salerno W."/>
            <person name="Parikh A."/>
            <person name="Feasley C.L."/>
            <person name="Dalin E."/>
            <person name="Tu H."/>
            <person name="Huang E."/>
            <person name="Barry K."/>
            <person name="Lindquist E."/>
            <person name="Shapiro H."/>
            <person name="Bruce D."/>
            <person name="Schmutz J."/>
            <person name="Salamov A."/>
            <person name="Fey P."/>
            <person name="Gaudet P."/>
            <person name="Anjard C."/>
            <person name="Babu M.M."/>
            <person name="Basu S."/>
            <person name="Bushmanova Y."/>
            <person name="van der Wel H."/>
            <person name="Katoh-Kurasawa M."/>
            <person name="Dinh C."/>
            <person name="Coutinho P.M."/>
            <person name="Saito T."/>
            <person name="Elias M."/>
            <person name="Schaap P."/>
            <person name="Kay R.R."/>
            <person name="Henrissat B."/>
            <person name="Eichinger L."/>
            <person name="Rivero F."/>
            <person name="Putnam N.H."/>
            <person name="West C.M."/>
            <person name="Loomis W.F."/>
            <person name="Chisholm R.L."/>
            <person name="Shaulsky G."/>
            <person name="Strassmann J.E."/>
            <person name="Queller D.C."/>
            <person name="Kuspa A."/>
            <person name="Grigoriev I.V."/>
        </authorList>
    </citation>
    <scope>NUCLEOTIDE SEQUENCE [LARGE SCALE GENOMIC DNA]</scope>
    <source>
        <strain evidence="2">QSDP1</strain>
    </source>
</reference>
<dbReference type="KEGG" id="dpp:DICPUDRAFT_13521"/>
<keyword evidence="2" id="KW-1185">Reference proteome</keyword>
<dbReference type="GeneID" id="10507724"/>
<dbReference type="AlphaFoldDB" id="F0ZVU3"/>
<dbReference type="EMBL" id="GL871221">
    <property type="protein sequence ID" value="EGC31932.1"/>
    <property type="molecule type" value="Genomic_DNA"/>
</dbReference>
<feature type="non-terminal residue" evidence="1">
    <location>
        <position position="52"/>
    </location>
</feature>
<evidence type="ECO:0000313" key="1">
    <source>
        <dbReference type="EMBL" id="EGC31932.1"/>
    </source>
</evidence>
<sequence>SKIFKSLKVSKDGTLPVFEFSDVFNYITGEPILYQKNIQDLFKVNLLDFDIP</sequence>
<evidence type="ECO:0000313" key="2">
    <source>
        <dbReference type="Proteomes" id="UP000001064"/>
    </source>
</evidence>
<organism evidence="1 2">
    <name type="scientific">Dictyostelium purpureum</name>
    <name type="common">Slime mold</name>
    <dbReference type="NCBI Taxonomy" id="5786"/>
    <lineage>
        <taxon>Eukaryota</taxon>
        <taxon>Amoebozoa</taxon>
        <taxon>Evosea</taxon>
        <taxon>Eumycetozoa</taxon>
        <taxon>Dictyostelia</taxon>
        <taxon>Dictyosteliales</taxon>
        <taxon>Dictyosteliaceae</taxon>
        <taxon>Dictyostelium</taxon>
    </lineage>
</organism>
<dbReference type="Proteomes" id="UP000001064">
    <property type="component" value="Unassembled WGS sequence"/>
</dbReference>